<sequence>MDLQDFNNASADQAVATLRPCADIDRWIQGVVDHRPYAGVEDLFSRAELEANPFTAAEVDAALAHHPRIGEKAEGQSAEATLSRDEQSAVDAQSDTARKILEGNKEYEQKFGRVFLIRAAGRSAEEILAELERRQANSEEAESAEVAVQLREIALLRLRGLFATT</sequence>
<evidence type="ECO:0000256" key="6">
    <source>
        <dbReference type="ARBA" id="ARBA00023239"/>
    </source>
</evidence>
<dbReference type="SUPFAM" id="SSF158694">
    <property type="entry name" value="UraD-Like"/>
    <property type="match status" value="1"/>
</dbReference>
<dbReference type="InterPro" id="IPR017595">
    <property type="entry name" value="OHCU_decarboxylase-2"/>
</dbReference>
<dbReference type="EC" id="4.1.1.97" evidence="3"/>
<dbReference type="InterPro" id="IPR018020">
    <property type="entry name" value="OHCU_decarboxylase"/>
</dbReference>
<gene>
    <name evidence="9" type="ORF">FM101_00525</name>
</gene>
<dbReference type="PANTHER" id="PTHR43466">
    <property type="entry name" value="2-OXO-4-HYDROXY-4-CARBOXY-5-UREIDOIMIDAZOLINE DECARBOXYLASE-RELATED"/>
    <property type="match status" value="1"/>
</dbReference>
<evidence type="ECO:0000259" key="8">
    <source>
        <dbReference type="Pfam" id="PF09349"/>
    </source>
</evidence>
<keyword evidence="5" id="KW-0210">Decarboxylase</keyword>
<dbReference type="Proteomes" id="UP000195913">
    <property type="component" value="Unassembled WGS sequence"/>
</dbReference>
<evidence type="ECO:0000256" key="4">
    <source>
        <dbReference type="ARBA" id="ARBA00022631"/>
    </source>
</evidence>
<dbReference type="NCBIfam" id="TIGR03180">
    <property type="entry name" value="UraD_2"/>
    <property type="match status" value="1"/>
</dbReference>
<organism evidence="9 10">
    <name type="scientific">Arthrobacter rhombi</name>
    <dbReference type="NCBI Taxonomy" id="71253"/>
    <lineage>
        <taxon>Bacteria</taxon>
        <taxon>Bacillati</taxon>
        <taxon>Actinomycetota</taxon>
        <taxon>Actinomycetes</taxon>
        <taxon>Micrococcales</taxon>
        <taxon>Micrococcaceae</taxon>
        <taxon>Arthrobacter</taxon>
    </lineage>
</organism>
<proteinExistence type="predicted"/>
<dbReference type="AlphaFoldDB" id="A0A1R4ESQ5"/>
<evidence type="ECO:0000256" key="1">
    <source>
        <dbReference type="ARBA" id="ARBA00001163"/>
    </source>
</evidence>
<accession>A0A1R4ESQ5</accession>
<comment type="catalytic activity">
    <reaction evidence="1">
        <text>5-hydroxy-2-oxo-4-ureido-2,5-dihydro-1H-imidazole-5-carboxylate + H(+) = (S)-allantoin + CO2</text>
        <dbReference type="Rhea" id="RHEA:26301"/>
        <dbReference type="ChEBI" id="CHEBI:15378"/>
        <dbReference type="ChEBI" id="CHEBI:15678"/>
        <dbReference type="ChEBI" id="CHEBI:16526"/>
        <dbReference type="ChEBI" id="CHEBI:58639"/>
        <dbReference type="EC" id="4.1.1.97"/>
    </reaction>
</comment>
<feature type="region of interest" description="Disordered" evidence="7">
    <location>
        <begin position="69"/>
        <end position="93"/>
    </location>
</feature>
<name>A0A1R4ESQ5_9MICC</name>
<dbReference type="GO" id="GO:0051997">
    <property type="term" value="F:2-oxo-4-hydroxy-4-carboxy-5-ureidoimidazoline decarboxylase activity"/>
    <property type="evidence" value="ECO:0007669"/>
    <property type="project" value="UniProtKB-EC"/>
</dbReference>
<evidence type="ECO:0000313" key="9">
    <source>
        <dbReference type="EMBL" id="SJM46589.1"/>
    </source>
</evidence>
<dbReference type="RefSeq" id="WP_086993898.1">
    <property type="nucleotide sequence ID" value="NZ_FUHW01000003.1"/>
</dbReference>
<evidence type="ECO:0000256" key="7">
    <source>
        <dbReference type="SAM" id="MobiDB-lite"/>
    </source>
</evidence>
<keyword evidence="10" id="KW-1185">Reference proteome</keyword>
<dbReference type="Pfam" id="PF09349">
    <property type="entry name" value="OHCU_decarbox"/>
    <property type="match status" value="1"/>
</dbReference>
<protein>
    <recommendedName>
        <fullName evidence="3">2-oxo-4-hydroxy-4-carboxy-5-ureidoimidazoline decarboxylase</fullName>
        <ecNumber evidence="3">4.1.1.97</ecNumber>
    </recommendedName>
</protein>
<reference evidence="9 10" key="1">
    <citation type="submission" date="2017-02" db="EMBL/GenBank/DDBJ databases">
        <authorList>
            <person name="Peterson S.W."/>
        </authorList>
    </citation>
    <scope>NUCLEOTIDE SEQUENCE [LARGE SCALE GENOMIC DNA]</scope>
    <source>
        <strain evidence="9 10">B Ar 00.02</strain>
    </source>
</reference>
<evidence type="ECO:0000256" key="2">
    <source>
        <dbReference type="ARBA" id="ARBA00004754"/>
    </source>
</evidence>
<dbReference type="NCBIfam" id="NF010372">
    <property type="entry name" value="PRK13798.1"/>
    <property type="match status" value="1"/>
</dbReference>
<dbReference type="PANTHER" id="PTHR43466:SF1">
    <property type="entry name" value="2-OXO-4-HYDROXY-4-CARBOXY-5-UREIDOIMIDAZOLINE DECARBOXYLASE-RELATED"/>
    <property type="match status" value="1"/>
</dbReference>
<feature type="domain" description="Oxo-4-hydroxy-4-carboxy-5-ureidoimidazoline decarboxylase" evidence="8">
    <location>
        <begin position="7"/>
        <end position="159"/>
    </location>
</feature>
<evidence type="ECO:0000313" key="10">
    <source>
        <dbReference type="Proteomes" id="UP000195913"/>
    </source>
</evidence>
<dbReference type="GO" id="GO:0019628">
    <property type="term" value="P:urate catabolic process"/>
    <property type="evidence" value="ECO:0007669"/>
    <property type="project" value="TreeGrafter"/>
</dbReference>
<dbReference type="GO" id="GO:0006144">
    <property type="term" value="P:purine nucleobase metabolic process"/>
    <property type="evidence" value="ECO:0007669"/>
    <property type="project" value="UniProtKB-KW"/>
</dbReference>
<keyword evidence="6" id="KW-0456">Lyase</keyword>
<comment type="pathway">
    <text evidence="2">Purine metabolism; urate degradation; (S)-allantoin from urate: step 3/3.</text>
</comment>
<evidence type="ECO:0000256" key="5">
    <source>
        <dbReference type="ARBA" id="ARBA00022793"/>
    </source>
</evidence>
<dbReference type="InterPro" id="IPR036778">
    <property type="entry name" value="OHCU_decarboxylase_sf"/>
</dbReference>
<dbReference type="Gene3D" id="1.10.3330.10">
    <property type="entry name" value="Oxo-4-hydroxy-4-carboxy-5-ureidoimidazoline decarboxylase"/>
    <property type="match status" value="1"/>
</dbReference>
<dbReference type="EMBL" id="FUHW01000003">
    <property type="protein sequence ID" value="SJM46589.1"/>
    <property type="molecule type" value="Genomic_DNA"/>
</dbReference>
<keyword evidence="4" id="KW-0659">Purine metabolism</keyword>
<evidence type="ECO:0000256" key="3">
    <source>
        <dbReference type="ARBA" id="ARBA00012257"/>
    </source>
</evidence>